<sequence length="124" mass="14018">MKFTYGRAAASTTVHRRRSPSDLIFQRLDSCTMPKTHARAPSLCYYIALVLGAKEERRGGEARKTKYDPLDQKTIMYGLLMVKLEKWGEKRACIDEVVSKVVGDTLGHERRLSGRVDGGRDGMR</sequence>
<dbReference type="EMBL" id="AM441435">
    <property type="protein sequence ID" value="CAN67332.1"/>
    <property type="molecule type" value="Genomic_DNA"/>
</dbReference>
<reference evidence="1" key="1">
    <citation type="journal article" date="2007" name="PLoS ONE">
        <title>The first genome sequence of an elite grapevine cultivar (Pinot noir Vitis vinifera L.): coping with a highly heterozygous genome.</title>
        <authorList>
            <person name="Velasco R."/>
            <person name="Zharkikh A."/>
            <person name="Troggio M."/>
            <person name="Cartwright D.A."/>
            <person name="Cestaro A."/>
            <person name="Pruss D."/>
            <person name="Pindo M."/>
            <person name="FitzGerald L.M."/>
            <person name="Vezzulli S."/>
            <person name="Reid J."/>
            <person name="Malacarne G."/>
            <person name="Iliev D."/>
            <person name="Coppola G."/>
            <person name="Wardell B."/>
            <person name="Micheletti D."/>
            <person name="Macalma T."/>
            <person name="Facci M."/>
            <person name="Mitchell J.T."/>
            <person name="Perazzolli M."/>
            <person name="Eldredge G."/>
            <person name="Gatto P."/>
            <person name="Oyzerski R."/>
            <person name="Moretto M."/>
            <person name="Gutin N."/>
            <person name="Stefanini M."/>
            <person name="Chen Y."/>
            <person name="Segala C."/>
            <person name="Davenport C."/>
            <person name="Dematte L."/>
            <person name="Mraz A."/>
            <person name="Battilana J."/>
            <person name="Stormo K."/>
            <person name="Costa F."/>
            <person name="Tao Q."/>
            <person name="Si-Ammour A."/>
            <person name="Harkins T."/>
            <person name="Lackey A."/>
            <person name="Perbost C."/>
            <person name="Taillon B."/>
            <person name="Stella A."/>
            <person name="Solovyev V."/>
            <person name="Fawcett J.A."/>
            <person name="Sterck L."/>
            <person name="Vandepoele K."/>
            <person name="Grando S.M."/>
            <person name="Toppo S."/>
            <person name="Moser C."/>
            <person name="Lanchbury J."/>
            <person name="Bogden R."/>
            <person name="Skolnick M."/>
            <person name="Sgaramella V."/>
            <person name="Bhatnagar S.K."/>
            <person name="Fontana P."/>
            <person name="Gutin A."/>
            <person name="Van de Peer Y."/>
            <person name="Salamini F."/>
            <person name="Viola R."/>
        </authorList>
    </citation>
    <scope>NUCLEOTIDE SEQUENCE</scope>
</reference>
<proteinExistence type="predicted"/>
<gene>
    <name evidence="1" type="ORF">VITISV_037676</name>
</gene>
<accession>A5AZK4</accession>
<organism evidence="1">
    <name type="scientific">Vitis vinifera</name>
    <name type="common">Grape</name>
    <dbReference type="NCBI Taxonomy" id="29760"/>
    <lineage>
        <taxon>Eukaryota</taxon>
        <taxon>Viridiplantae</taxon>
        <taxon>Streptophyta</taxon>
        <taxon>Embryophyta</taxon>
        <taxon>Tracheophyta</taxon>
        <taxon>Spermatophyta</taxon>
        <taxon>Magnoliopsida</taxon>
        <taxon>eudicotyledons</taxon>
        <taxon>Gunneridae</taxon>
        <taxon>Pentapetalae</taxon>
        <taxon>rosids</taxon>
        <taxon>Vitales</taxon>
        <taxon>Vitaceae</taxon>
        <taxon>Viteae</taxon>
        <taxon>Vitis</taxon>
    </lineage>
</organism>
<evidence type="ECO:0000313" key="1">
    <source>
        <dbReference type="EMBL" id="CAN67332.1"/>
    </source>
</evidence>
<name>A5AZK4_VITVI</name>
<protein>
    <submittedName>
        <fullName evidence="1">Uncharacterized protein</fullName>
    </submittedName>
</protein>
<dbReference type="AlphaFoldDB" id="A5AZK4"/>